<evidence type="ECO:0008006" key="6">
    <source>
        <dbReference type="Google" id="ProtNLM"/>
    </source>
</evidence>
<keyword evidence="5" id="KW-1185">Reference proteome</keyword>
<evidence type="ECO:0000313" key="2">
    <source>
        <dbReference type="EMBL" id="RXG26935.1"/>
    </source>
</evidence>
<reference evidence="3" key="1">
    <citation type="submission" date="2016-11" db="EMBL/GenBank/DDBJ databases">
        <authorList>
            <person name="Jaros S."/>
            <person name="Januszkiewicz K."/>
            <person name="Wedrychowicz H."/>
        </authorList>
    </citation>
    <scope>NUCLEOTIDE SEQUENCE [LARGE SCALE GENOMIC DNA]</scope>
    <source>
        <strain evidence="3">DSM 19859</strain>
    </source>
</reference>
<gene>
    <name evidence="2" type="ORF">DSM01_3253</name>
    <name evidence="3" type="ORF">SAMN04487999_3211</name>
</gene>
<protein>
    <recommendedName>
        <fullName evidence="6">Secreted protein</fullName>
    </recommendedName>
</protein>
<proteinExistence type="predicted"/>
<dbReference type="STRING" id="573501.SAMN04487999_3211"/>
<dbReference type="EMBL" id="QOVN01000010">
    <property type="protein sequence ID" value="RXG26935.1"/>
    <property type="molecule type" value="Genomic_DNA"/>
</dbReference>
<dbReference type="RefSeq" id="WP_072984797.1">
    <property type="nucleotide sequence ID" value="NZ_QOVN01000010.1"/>
</dbReference>
<dbReference type="Proteomes" id="UP000184240">
    <property type="component" value="Unassembled WGS sequence"/>
</dbReference>
<keyword evidence="1" id="KW-0732">Signal</keyword>
<reference evidence="4" key="2">
    <citation type="submission" date="2016-11" db="EMBL/GenBank/DDBJ databases">
        <authorList>
            <person name="Varghese N."/>
            <person name="Submissions S."/>
        </authorList>
    </citation>
    <scope>NUCLEOTIDE SEQUENCE [LARGE SCALE GENOMIC DNA]</scope>
    <source>
        <strain evidence="4">DSM 19859</strain>
    </source>
</reference>
<sequence>MKILVILFALLTFSLSTVTCCVGNITGVEYHQDDEDDCEDGPCDEPCSPFFNCGTCTGFSVQEFENLDFQQEQIPTQKIVSISYLRAGEFHDSSFRPPRA</sequence>
<reference evidence="2 5" key="3">
    <citation type="submission" date="2018-07" db="EMBL/GenBank/DDBJ databases">
        <title>Leeuwenhoekiella genomics.</title>
        <authorList>
            <person name="Tahon G."/>
            <person name="Willems A."/>
        </authorList>
    </citation>
    <scope>NUCLEOTIDE SEQUENCE [LARGE SCALE GENOMIC DNA]</scope>
    <source>
        <strain evidence="2 5">LMG 24856</strain>
    </source>
</reference>
<evidence type="ECO:0000313" key="4">
    <source>
        <dbReference type="Proteomes" id="UP000184240"/>
    </source>
</evidence>
<evidence type="ECO:0000256" key="1">
    <source>
        <dbReference type="SAM" id="SignalP"/>
    </source>
</evidence>
<dbReference type="EMBL" id="FQXT01000006">
    <property type="protein sequence ID" value="SHI24858.1"/>
    <property type="molecule type" value="Genomic_DNA"/>
</dbReference>
<evidence type="ECO:0000313" key="5">
    <source>
        <dbReference type="Proteomes" id="UP000290037"/>
    </source>
</evidence>
<dbReference type="AlphaFoldDB" id="A0A1M5ZL38"/>
<organism evidence="3 4">
    <name type="scientific">Leeuwenhoekiella palythoae</name>
    <dbReference type="NCBI Taxonomy" id="573501"/>
    <lineage>
        <taxon>Bacteria</taxon>
        <taxon>Pseudomonadati</taxon>
        <taxon>Bacteroidota</taxon>
        <taxon>Flavobacteriia</taxon>
        <taxon>Flavobacteriales</taxon>
        <taxon>Flavobacteriaceae</taxon>
        <taxon>Leeuwenhoekiella</taxon>
    </lineage>
</organism>
<dbReference type="Proteomes" id="UP000290037">
    <property type="component" value="Unassembled WGS sequence"/>
</dbReference>
<name>A0A1M5ZL38_9FLAO</name>
<evidence type="ECO:0000313" key="3">
    <source>
        <dbReference type="EMBL" id="SHI24858.1"/>
    </source>
</evidence>
<feature type="chain" id="PRO_5012409590" description="Secreted protein" evidence="1">
    <location>
        <begin position="20"/>
        <end position="100"/>
    </location>
</feature>
<accession>A0A1M5ZL38</accession>
<feature type="signal peptide" evidence="1">
    <location>
        <begin position="1"/>
        <end position="19"/>
    </location>
</feature>